<evidence type="ECO:0000313" key="6">
    <source>
        <dbReference type="Proteomes" id="UP001162834"/>
    </source>
</evidence>
<dbReference type="InterPro" id="IPR011055">
    <property type="entry name" value="Dup_hybrid_motif"/>
</dbReference>
<keyword evidence="1" id="KW-0732">Signal</keyword>
<dbReference type="Pfam" id="PF01551">
    <property type="entry name" value="Peptidase_M23"/>
    <property type="match status" value="1"/>
</dbReference>
<sequence>MRLRLLILCAFAVLPFGLWALSPLVSSGASGPSLNEVQSKIRQKERQIGAKKGTERVLTTDISRYTSRIRDLQGRITGLQRRQQAIQTDLDAKRSELVRVQDQLRDERARLTRLKGRLVVSRRALATRLVELYKADRPDLITVVLDSNSFADLLERGEFLRRISDNDRRIVAAVKTAKADAQATTTRLAGLEARQQKVAATILTRRDEVAGVKNDLVSARSGYERTRAGRQNLLSSVRGQRHALEDDLGELQDQQAKIQARLADIASGGSAGTLPAGPIKPGSGGMIWPVNGPITSPFCETRAWESCHPGIDIGVPSGTPIRAAASGKVVLMQPESASGGYGNFTCVQHTSSMSTCYAHQSRFGTSMGASVTQGQVIGYVGCTGRCYGDHLHFEVRINGSVVNPLNYL</sequence>
<dbReference type="InterPro" id="IPR050570">
    <property type="entry name" value="Cell_wall_metabolism_enzyme"/>
</dbReference>
<dbReference type="InterPro" id="IPR057309">
    <property type="entry name" value="PcsB_CC"/>
</dbReference>
<dbReference type="SUPFAM" id="SSF51261">
    <property type="entry name" value="Duplicated hybrid motif"/>
    <property type="match status" value="1"/>
</dbReference>
<keyword evidence="6" id="KW-1185">Reference proteome</keyword>
<evidence type="ECO:0008006" key="7">
    <source>
        <dbReference type="Google" id="ProtNLM"/>
    </source>
</evidence>
<reference evidence="5" key="1">
    <citation type="journal article" date="2022" name="Int. J. Syst. Evol. Microbiol.">
        <title>Pseudomonas aegrilactucae sp. nov. and Pseudomonas morbosilactucae sp. nov., pathogens causing bacterial rot of lettuce in Japan.</title>
        <authorList>
            <person name="Sawada H."/>
            <person name="Fujikawa T."/>
            <person name="Satou M."/>
        </authorList>
    </citation>
    <scope>NUCLEOTIDE SEQUENCE</scope>
    <source>
        <strain evidence="5">0166_1</strain>
    </source>
</reference>
<feature type="domain" description="Peptidoglycan hydrolase PcsB coiled-coil" evidence="4">
    <location>
        <begin position="122"/>
        <end position="180"/>
    </location>
</feature>
<evidence type="ECO:0000313" key="5">
    <source>
        <dbReference type="EMBL" id="UGS37858.1"/>
    </source>
</evidence>
<dbReference type="CDD" id="cd12797">
    <property type="entry name" value="M23_peptidase"/>
    <property type="match status" value="1"/>
</dbReference>
<gene>
    <name evidence="5" type="ORF">DSM104329_04279</name>
</gene>
<name>A0A9E7C2V8_9ACTN</name>
<dbReference type="AlphaFoldDB" id="A0A9E7C2V8"/>
<protein>
    <recommendedName>
        <fullName evidence="7">Peptidase M23 domain-containing protein</fullName>
    </recommendedName>
</protein>
<dbReference type="Proteomes" id="UP001162834">
    <property type="component" value="Chromosome"/>
</dbReference>
<evidence type="ECO:0000259" key="3">
    <source>
        <dbReference type="Pfam" id="PF01551"/>
    </source>
</evidence>
<feature type="domain" description="M23ase beta-sheet core" evidence="3">
    <location>
        <begin position="308"/>
        <end position="404"/>
    </location>
</feature>
<accession>A0A9E7C2V8</accession>
<keyword evidence="2" id="KW-0175">Coiled coil</keyword>
<dbReference type="GO" id="GO:0004222">
    <property type="term" value="F:metalloendopeptidase activity"/>
    <property type="evidence" value="ECO:0007669"/>
    <property type="project" value="TreeGrafter"/>
</dbReference>
<evidence type="ECO:0000256" key="2">
    <source>
        <dbReference type="SAM" id="Coils"/>
    </source>
</evidence>
<dbReference type="Gene3D" id="6.10.250.3150">
    <property type="match status" value="1"/>
</dbReference>
<evidence type="ECO:0000256" key="1">
    <source>
        <dbReference type="ARBA" id="ARBA00022729"/>
    </source>
</evidence>
<dbReference type="Pfam" id="PF24568">
    <property type="entry name" value="CC_PcsB"/>
    <property type="match status" value="1"/>
</dbReference>
<dbReference type="EMBL" id="CP087164">
    <property type="protein sequence ID" value="UGS37858.1"/>
    <property type="molecule type" value="Genomic_DNA"/>
</dbReference>
<feature type="coiled-coil region" evidence="2">
    <location>
        <begin position="234"/>
        <end position="261"/>
    </location>
</feature>
<organism evidence="5 6">
    <name type="scientific">Capillimicrobium parvum</name>
    <dbReference type="NCBI Taxonomy" id="2884022"/>
    <lineage>
        <taxon>Bacteria</taxon>
        <taxon>Bacillati</taxon>
        <taxon>Actinomycetota</taxon>
        <taxon>Thermoleophilia</taxon>
        <taxon>Solirubrobacterales</taxon>
        <taxon>Capillimicrobiaceae</taxon>
        <taxon>Capillimicrobium</taxon>
    </lineage>
</organism>
<proteinExistence type="predicted"/>
<dbReference type="PANTHER" id="PTHR21666">
    <property type="entry name" value="PEPTIDASE-RELATED"/>
    <property type="match status" value="1"/>
</dbReference>
<evidence type="ECO:0000259" key="4">
    <source>
        <dbReference type="Pfam" id="PF24568"/>
    </source>
</evidence>
<dbReference type="InterPro" id="IPR016047">
    <property type="entry name" value="M23ase_b-sheet_dom"/>
</dbReference>
<feature type="coiled-coil region" evidence="2">
    <location>
        <begin position="62"/>
        <end position="117"/>
    </location>
</feature>
<dbReference type="PANTHER" id="PTHR21666:SF270">
    <property type="entry name" value="MUREIN HYDROLASE ACTIVATOR ENVC"/>
    <property type="match status" value="1"/>
</dbReference>
<dbReference type="Gene3D" id="2.70.70.10">
    <property type="entry name" value="Glucose Permease (Domain IIA)"/>
    <property type="match status" value="1"/>
</dbReference>
<dbReference type="RefSeq" id="WP_259311900.1">
    <property type="nucleotide sequence ID" value="NZ_CP087164.1"/>
</dbReference>
<dbReference type="KEGG" id="sbae:DSM104329_04279"/>